<dbReference type="VEuPathDB" id="FungiDB:ATEG_00440"/>
<evidence type="ECO:0000313" key="3">
    <source>
        <dbReference type="Proteomes" id="UP000007963"/>
    </source>
</evidence>
<feature type="transmembrane region" description="Helical" evidence="1">
    <location>
        <begin position="106"/>
        <end position="123"/>
    </location>
</feature>
<accession>Q0D0U4</accession>
<keyword evidence="1" id="KW-1133">Transmembrane helix</keyword>
<keyword evidence="1" id="KW-0812">Transmembrane</keyword>
<dbReference type="Proteomes" id="UP000007963">
    <property type="component" value="Unassembled WGS sequence"/>
</dbReference>
<dbReference type="AlphaFoldDB" id="Q0D0U4"/>
<sequence>MTQHTDAGANRWDGDTTAKTTSLRDWPLGWLAFTLRETDWDGLPAESQGATAVPSSQIGGSPRADVTVRCRCFRVEGTAVKREGELIYCTEYCRGKHRATDDRKRLLFIIVIPPVASPLMTLMT</sequence>
<gene>
    <name evidence="2" type="ORF">ATEG_00440</name>
</gene>
<protein>
    <submittedName>
        <fullName evidence="2">Uncharacterized protein</fullName>
    </submittedName>
</protein>
<evidence type="ECO:0000256" key="1">
    <source>
        <dbReference type="SAM" id="Phobius"/>
    </source>
</evidence>
<dbReference type="HOGENOM" id="CLU_2003440_0_0_1"/>
<organism evidence="2 3">
    <name type="scientific">Aspergillus terreus (strain NIH 2624 / FGSC A1156)</name>
    <dbReference type="NCBI Taxonomy" id="341663"/>
    <lineage>
        <taxon>Eukaryota</taxon>
        <taxon>Fungi</taxon>
        <taxon>Dikarya</taxon>
        <taxon>Ascomycota</taxon>
        <taxon>Pezizomycotina</taxon>
        <taxon>Eurotiomycetes</taxon>
        <taxon>Eurotiomycetidae</taxon>
        <taxon>Eurotiales</taxon>
        <taxon>Aspergillaceae</taxon>
        <taxon>Aspergillus</taxon>
        <taxon>Aspergillus subgen. Circumdati</taxon>
    </lineage>
</organism>
<proteinExistence type="predicted"/>
<dbReference type="EMBL" id="CH476594">
    <property type="protein sequence ID" value="EAU39086.1"/>
    <property type="molecule type" value="Genomic_DNA"/>
</dbReference>
<keyword evidence="1" id="KW-0472">Membrane</keyword>
<evidence type="ECO:0000313" key="2">
    <source>
        <dbReference type="EMBL" id="EAU39086.1"/>
    </source>
</evidence>
<dbReference type="GeneID" id="4355194"/>
<dbReference type="RefSeq" id="XP_001210526.1">
    <property type="nucleotide sequence ID" value="XM_001210526.1"/>
</dbReference>
<name>Q0D0U4_ASPTN</name>
<reference evidence="3" key="1">
    <citation type="submission" date="2005-09" db="EMBL/GenBank/DDBJ databases">
        <title>Annotation of the Aspergillus terreus NIH2624 genome.</title>
        <authorList>
            <person name="Birren B.W."/>
            <person name="Lander E.S."/>
            <person name="Galagan J.E."/>
            <person name="Nusbaum C."/>
            <person name="Devon K."/>
            <person name="Henn M."/>
            <person name="Ma L.-J."/>
            <person name="Jaffe D.B."/>
            <person name="Butler J."/>
            <person name="Alvarez P."/>
            <person name="Gnerre S."/>
            <person name="Grabherr M."/>
            <person name="Kleber M."/>
            <person name="Mauceli E.W."/>
            <person name="Brockman W."/>
            <person name="Rounsley S."/>
            <person name="Young S.K."/>
            <person name="LaButti K."/>
            <person name="Pushparaj V."/>
            <person name="DeCaprio D."/>
            <person name="Crawford M."/>
            <person name="Koehrsen M."/>
            <person name="Engels R."/>
            <person name="Montgomery P."/>
            <person name="Pearson M."/>
            <person name="Howarth C."/>
            <person name="Larson L."/>
            <person name="Luoma S."/>
            <person name="White J."/>
            <person name="Alvarado L."/>
            <person name="Kodira C.D."/>
            <person name="Zeng Q."/>
            <person name="Oleary S."/>
            <person name="Yandava C."/>
            <person name="Denning D.W."/>
            <person name="Nierman W.C."/>
            <person name="Milne T."/>
            <person name="Madden K."/>
        </authorList>
    </citation>
    <scope>NUCLEOTIDE SEQUENCE [LARGE SCALE GENOMIC DNA]</scope>
    <source>
        <strain evidence="3">NIH 2624 / FGSC A1156</strain>
    </source>
</reference>